<dbReference type="PROSITE" id="PS50181">
    <property type="entry name" value="FBOX"/>
    <property type="match status" value="1"/>
</dbReference>
<dbReference type="Pfam" id="PF12937">
    <property type="entry name" value="F-box-like"/>
    <property type="match status" value="1"/>
</dbReference>
<dbReference type="InterPro" id="IPR036047">
    <property type="entry name" value="F-box-like_dom_sf"/>
</dbReference>
<dbReference type="Gene3D" id="1.20.1280.50">
    <property type="match status" value="1"/>
</dbReference>
<evidence type="ECO:0000313" key="4">
    <source>
        <dbReference type="Proteomes" id="UP000017836"/>
    </source>
</evidence>
<feature type="domain" description="F-box" evidence="2">
    <location>
        <begin position="2"/>
        <end position="48"/>
    </location>
</feature>
<dbReference type="SUPFAM" id="SSF81383">
    <property type="entry name" value="F-box domain"/>
    <property type="match status" value="1"/>
</dbReference>
<evidence type="ECO:0000259" key="2">
    <source>
        <dbReference type="PROSITE" id="PS50181"/>
    </source>
</evidence>
<keyword evidence="1" id="KW-1133">Transmembrane helix</keyword>
<dbReference type="Gramene" id="ERM98932">
    <property type="protein sequence ID" value="ERM98932"/>
    <property type="gene ID" value="AMTR_s00114p00120290"/>
</dbReference>
<evidence type="ECO:0000313" key="3">
    <source>
        <dbReference type="EMBL" id="ERM98932.1"/>
    </source>
</evidence>
<feature type="transmembrane region" description="Helical" evidence="1">
    <location>
        <begin position="294"/>
        <end position="315"/>
    </location>
</feature>
<dbReference type="EMBL" id="KI395136">
    <property type="protein sequence ID" value="ERM98932.1"/>
    <property type="molecule type" value="Genomic_DNA"/>
</dbReference>
<dbReference type="eggNOG" id="ENOG502QV6F">
    <property type="taxonomic scope" value="Eukaryota"/>
</dbReference>
<dbReference type="PANTHER" id="PTHR33736">
    <property type="entry name" value="F-BOX PROTEIN-RELATED"/>
    <property type="match status" value="1"/>
</dbReference>
<sequence length="318" mass="34817">MSSSLSTLPPDLIGQILSRLDGPSLASASASSSLLHSTALSLSLWKNISLSLWPSIAPLQPLISSYHSFFSSSFPLLSPSPSSSISPVPLSPSETIAAVDLFHNTKPIFSKTLTSSTPDSPWFLNSPFSIQALDSTDPQPVIEFSGHLFGEICRDLEDSLGLSWILIDGVTKKSANLSSWKPLVVSRQWFSEGEFIARFGCVVLRDGVKASLCCVVVRMESFLEREKVGVKVKEVSLQVEEMGGGCLNGREGLEVLGAALGSERKSGFKEVKRVYEDFVRLEREMKEKKVRTEVRVDMGCVMSGILAFAIFWVFLFSR</sequence>
<name>W1NTS6_AMBTC</name>
<proteinExistence type="predicted"/>
<reference evidence="4" key="1">
    <citation type="journal article" date="2013" name="Science">
        <title>The Amborella genome and the evolution of flowering plants.</title>
        <authorList>
            <consortium name="Amborella Genome Project"/>
        </authorList>
    </citation>
    <scope>NUCLEOTIDE SEQUENCE [LARGE SCALE GENOMIC DNA]</scope>
</reference>
<accession>W1NTS6</accession>
<keyword evidence="4" id="KW-1185">Reference proteome</keyword>
<organism evidence="3 4">
    <name type="scientific">Amborella trichopoda</name>
    <dbReference type="NCBI Taxonomy" id="13333"/>
    <lineage>
        <taxon>Eukaryota</taxon>
        <taxon>Viridiplantae</taxon>
        <taxon>Streptophyta</taxon>
        <taxon>Embryophyta</taxon>
        <taxon>Tracheophyta</taxon>
        <taxon>Spermatophyta</taxon>
        <taxon>Magnoliopsida</taxon>
        <taxon>Amborellales</taxon>
        <taxon>Amborellaceae</taxon>
        <taxon>Amborella</taxon>
    </lineage>
</organism>
<dbReference type="InterPro" id="IPR001810">
    <property type="entry name" value="F-box_dom"/>
</dbReference>
<gene>
    <name evidence="3" type="ORF">AMTR_s00114p00120290</name>
</gene>
<evidence type="ECO:0000256" key="1">
    <source>
        <dbReference type="SAM" id="Phobius"/>
    </source>
</evidence>
<keyword evidence="1" id="KW-0472">Membrane</keyword>
<dbReference type="Proteomes" id="UP000017836">
    <property type="component" value="Unassembled WGS sequence"/>
</dbReference>
<protein>
    <recommendedName>
        <fullName evidence="2">F-box domain-containing protein</fullName>
    </recommendedName>
</protein>
<dbReference type="HOGENOM" id="CLU_057235_0_0_1"/>
<keyword evidence="1" id="KW-0812">Transmembrane</keyword>
<dbReference type="OMA" id="ETAACWI"/>
<dbReference type="PANTHER" id="PTHR33736:SF13">
    <property type="entry name" value="OS11G0155100 PROTEIN"/>
    <property type="match status" value="1"/>
</dbReference>
<dbReference type="InterPro" id="IPR045283">
    <property type="entry name" value="AT3G44326-like"/>
</dbReference>
<dbReference type="AlphaFoldDB" id="W1NTS6"/>